<protein>
    <submittedName>
        <fullName evidence="2">DUF3888 domain-containing protein</fullName>
    </submittedName>
</protein>
<dbReference type="AlphaFoldDB" id="A0A972GLY3"/>
<accession>A0A972GLY3</accession>
<keyword evidence="3" id="KW-1185">Reference proteome</keyword>
<evidence type="ECO:0000256" key="1">
    <source>
        <dbReference type="SAM" id="SignalP"/>
    </source>
</evidence>
<gene>
    <name evidence="2" type="ORF">GC093_08020</name>
</gene>
<comment type="caution">
    <text evidence="2">The sequence shown here is derived from an EMBL/GenBank/DDBJ whole genome shotgun (WGS) entry which is preliminary data.</text>
</comment>
<dbReference type="InterPro" id="IPR024984">
    <property type="entry name" value="DUF3888"/>
</dbReference>
<dbReference type="Pfam" id="PF13027">
    <property type="entry name" value="DUF3888"/>
    <property type="match status" value="1"/>
</dbReference>
<dbReference type="RefSeq" id="WP_171651369.1">
    <property type="nucleotide sequence ID" value="NZ_WHOD01000043.1"/>
</dbReference>
<feature type="signal peptide" evidence="1">
    <location>
        <begin position="1"/>
        <end position="25"/>
    </location>
</feature>
<evidence type="ECO:0000313" key="3">
    <source>
        <dbReference type="Proteomes" id="UP000641588"/>
    </source>
</evidence>
<name>A0A972GLY3_9BACL</name>
<reference evidence="2" key="1">
    <citation type="submission" date="2019-10" db="EMBL/GenBank/DDBJ databases">
        <title>Description of Paenibacillus glebae sp. nov.</title>
        <authorList>
            <person name="Carlier A."/>
            <person name="Qi S."/>
        </authorList>
    </citation>
    <scope>NUCLEOTIDE SEQUENCE</scope>
    <source>
        <strain evidence="2">LMG 31456</strain>
    </source>
</reference>
<evidence type="ECO:0000313" key="2">
    <source>
        <dbReference type="EMBL" id="NOU93169.1"/>
    </source>
</evidence>
<feature type="chain" id="PRO_5037975440" evidence="1">
    <location>
        <begin position="26"/>
        <end position="257"/>
    </location>
</feature>
<proteinExistence type="predicted"/>
<dbReference type="EMBL" id="WHOD01000043">
    <property type="protein sequence ID" value="NOU93169.1"/>
    <property type="molecule type" value="Genomic_DNA"/>
</dbReference>
<keyword evidence="1" id="KW-0732">Signal</keyword>
<dbReference type="Proteomes" id="UP000641588">
    <property type="component" value="Unassembled WGS sequence"/>
</dbReference>
<organism evidence="2 3">
    <name type="scientific">Paenibacillus foliorum</name>
    <dbReference type="NCBI Taxonomy" id="2654974"/>
    <lineage>
        <taxon>Bacteria</taxon>
        <taxon>Bacillati</taxon>
        <taxon>Bacillota</taxon>
        <taxon>Bacilli</taxon>
        <taxon>Bacillales</taxon>
        <taxon>Paenibacillaceae</taxon>
        <taxon>Paenibacillus</taxon>
    </lineage>
</organism>
<sequence length="257" mass="29841">MRKTCLLVLLMSVIAASSTYSVVFAEPQESKEKIANDALLTTLTPNIKDAIIHHYGYPKQFALFWSKVLDIKRESEGGYSFIVKLEVTTFEHAHSNPFGTETITFNVSPTGVKLMNYEHKGDEWELKIAKFKNEVLEDILKTFNIDLSSFERFEYQQLAYQSEQGRFKSLYKISDEIKKELMKDYKAGTGYKNFIDPITFVKDDRANILFKKSDGTNYVYTLLDAQGNWRVIKKESKHGKKMPQDLLWYMYKQLSSE</sequence>